<comment type="caution">
    <text evidence="2">The sequence shown here is derived from an EMBL/GenBank/DDBJ whole genome shotgun (WGS) entry which is preliminary data.</text>
</comment>
<name>A0A6A1VI34_9ROSI</name>
<dbReference type="EMBL" id="RXIC02000023">
    <property type="protein sequence ID" value="KAB1212225.1"/>
    <property type="molecule type" value="Genomic_DNA"/>
</dbReference>
<dbReference type="Proteomes" id="UP000516437">
    <property type="component" value="Chromosome 5"/>
</dbReference>
<organism evidence="2 4">
    <name type="scientific">Morella rubra</name>
    <name type="common">Chinese bayberry</name>
    <dbReference type="NCBI Taxonomy" id="262757"/>
    <lineage>
        <taxon>Eukaryota</taxon>
        <taxon>Viridiplantae</taxon>
        <taxon>Streptophyta</taxon>
        <taxon>Embryophyta</taxon>
        <taxon>Tracheophyta</taxon>
        <taxon>Spermatophyta</taxon>
        <taxon>Magnoliopsida</taxon>
        <taxon>eudicotyledons</taxon>
        <taxon>Gunneridae</taxon>
        <taxon>Pentapetalae</taxon>
        <taxon>rosids</taxon>
        <taxon>fabids</taxon>
        <taxon>Fagales</taxon>
        <taxon>Myricaceae</taxon>
        <taxon>Morella</taxon>
    </lineage>
</organism>
<accession>A0A6A1VI34</accession>
<evidence type="ECO:0000256" key="1">
    <source>
        <dbReference type="SAM" id="MobiDB-lite"/>
    </source>
</evidence>
<protein>
    <submittedName>
        <fullName evidence="2">Uncharacterized protein</fullName>
    </submittedName>
</protein>
<reference evidence="2" key="1">
    <citation type="submission" date="2018-07" db="EMBL/GenBank/DDBJ databases">
        <authorList>
            <person name="Gao Z.-S."/>
            <person name="Jia H.-M."/>
            <person name="Jia H.-J."/>
            <person name="Cai Q.-L."/>
            <person name="Wang Y."/>
            <person name="Zhao H.-B."/>
        </authorList>
    </citation>
    <scope>NUCLEOTIDE SEQUENCE</scope>
    <source>
        <tissue evidence="2">Leaves</tissue>
    </source>
</reference>
<feature type="region of interest" description="Disordered" evidence="1">
    <location>
        <begin position="76"/>
        <end position="107"/>
    </location>
</feature>
<dbReference type="EMBL" id="RXIC02000022">
    <property type="protein sequence ID" value="KAB1216213.1"/>
    <property type="molecule type" value="Genomic_DNA"/>
</dbReference>
<proteinExistence type="predicted"/>
<sequence>MATLPHGHGNMNCNISCERGAISLMRFASLPLLSPRARALEGLVRGQGMTQSLYRKEALCPGQRSKDMPARKVILTIPRSTPSSNSNGSDNEASDQGKACISNNYNY</sequence>
<feature type="compositionally biased region" description="Polar residues" evidence="1">
    <location>
        <begin position="78"/>
        <end position="91"/>
    </location>
</feature>
<reference evidence="2" key="3">
    <citation type="submission" date="2019-09" db="EMBL/GenBank/DDBJ databases">
        <authorList>
            <person name="Gao Z."/>
        </authorList>
    </citation>
    <scope>NUCLEOTIDE SEQUENCE</scope>
    <source>
        <tissue evidence="2">Leaves</tissue>
    </source>
</reference>
<gene>
    <name evidence="3" type="ORF">CJ030_MR4G029072</name>
    <name evidence="2" type="ORF">CJ030_MR5G024993</name>
</gene>
<reference evidence="2 4" key="2">
    <citation type="journal article" date="2019" name="Plant Biotechnol. J.">
        <title>The red bayberry genome and genetic basis of sex determination.</title>
        <authorList>
            <person name="Jia H.M."/>
            <person name="Jia H.J."/>
            <person name="Cai Q.L."/>
            <person name="Wang Y."/>
            <person name="Zhao H.B."/>
            <person name="Yang W.F."/>
            <person name="Wang G.Y."/>
            <person name="Li Y.H."/>
            <person name="Zhan D.L."/>
            <person name="Shen Y.T."/>
            <person name="Niu Q.F."/>
            <person name="Chang L."/>
            <person name="Qiu J."/>
            <person name="Zhao L."/>
            <person name="Xie H.B."/>
            <person name="Fu W.Y."/>
            <person name="Jin J."/>
            <person name="Li X.W."/>
            <person name="Jiao Y."/>
            <person name="Zhou C.C."/>
            <person name="Tu T."/>
            <person name="Chai C.Y."/>
            <person name="Gao J.L."/>
            <person name="Fan L.J."/>
            <person name="van de Weg E."/>
            <person name="Wang J.Y."/>
            <person name="Gao Z.S."/>
        </authorList>
    </citation>
    <scope>NUCLEOTIDE SEQUENCE [LARGE SCALE GENOMIC DNA]</scope>
    <source>
        <tissue evidence="2">Leaves</tissue>
    </source>
</reference>
<evidence type="ECO:0000313" key="3">
    <source>
        <dbReference type="EMBL" id="KAB1216213.1"/>
    </source>
</evidence>
<dbReference type="AlphaFoldDB" id="A0A6A1VI34"/>
<evidence type="ECO:0000313" key="4">
    <source>
        <dbReference type="Proteomes" id="UP000516437"/>
    </source>
</evidence>
<evidence type="ECO:0000313" key="2">
    <source>
        <dbReference type="EMBL" id="KAB1212225.1"/>
    </source>
</evidence>
<keyword evidence="4" id="KW-1185">Reference proteome</keyword>
<dbReference type="Proteomes" id="UP000516437">
    <property type="component" value="Chromosome 4"/>
</dbReference>